<dbReference type="InterPro" id="IPR000031">
    <property type="entry name" value="PurE_dom"/>
</dbReference>
<sequence length="227" mass="24618">MKNKKNTAHVQFDYEREERLGLPEAVFCEGKNKDIIQSLLLEFNESTGKSILFTRLAPEIFYGFPETIQKNINYHELSRTAFAFALPPHKASKKVAVVSAGSADAKTAWEAARTLEYLGIEHSMFEDCGVAGLWRIQKALPQIREYDIVIAVAGLDAALVSVLGGLIKSPILAVPTSVGYGMAKNGETALSSMLASCSSGISVFNIDNGFGAACATARILNMLIKEK</sequence>
<dbReference type="NCBIfam" id="NF033503">
    <property type="entry name" value="LarB"/>
    <property type="match status" value="1"/>
</dbReference>
<evidence type="ECO:0000259" key="1">
    <source>
        <dbReference type="SMART" id="SM01001"/>
    </source>
</evidence>
<proteinExistence type="predicted"/>
<evidence type="ECO:0000313" key="2">
    <source>
        <dbReference type="EMBL" id="UWX05515.1"/>
    </source>
</evidence>
<dbReference type="Pfam" id="PF00731">
    <property type="entry name" value="AIRC"/>
    <property type="match status" value="1"/>
</dbReference>
<gene>
    <name evidence="2" type="primary">larB</name>
    <name evidence="2" type="ORF">JBF11_08715</name>
</gene>
<protein>
    <submittedName>
        <fullName evidence="2">Nickel pincer cofactor biosynthesis protein LarB</fullName>
    </submittedName>
</protein>
<dbReference type="PANTHER" id="PTHR43064">
    <property type="entry name" value="PHOSPHORIBOSYLAMINOIMIDAZOLE CARBOXYLASE-RELATED"/>
    <property type="match status" value="1"/>
</dbReference>
<dbReference type="Proteomes" id="UP001058120">
    <property type="component" value="Chromosome"/>
</dbReference>
<keyword evidence="3" id="KW-1185">Reference proteome</keyword>
<organism evidence="2 3">
    <name type="scientific">Taurinivorans muris</name>
    <dbReference type="NCBI Taxonomy" id="2787751"/>
    <lineage>
        <taxon>Bacteria</taxon>
        <taxon>Pseudomonadati</taxon>
        <taxon>Thermodesulfobacteriota</taxon>
        <taxon>Desulfovibrionia</taxon>
        <taxon>Desulfovibrionales</taxon>
        <taxon>Desulfovibrionaceae</taxon>
        <taxon>Taurinivorans</taxon>
    </lineage>
</organism>
<dbReference type="InterPro" id="IPR039476">
    <property type="entry name" value="P2CMN_synthase_LarB"/>
</dbReference>
<dbReference type="Gene3D" id="3.40.50.1970">
    <property type="match status" value="1"/>
</dbReference>
<evidence type="ECO:0000313" key="3">
    <source>
        <dbReference type="Proteomes" id="UP001058120"/>
    </source>
</evidence>
<dbReference type="PANTHER" id="PTHR43064:SF1">
    <property type="entry name" value="SLL1489 PROTEIN"/>
    <property type="match status" value="1"/>
</dbReference>
<dbReference type="SMART" id="SM01001">
    <property type="entry name" value="AIRC"/>
    <property type="match status" value="1"/>
</dbReference>
<feature type="domain" description="PurE" evidence="1">
    <location>
        <begin position="93"/>
        <end position="225"/>
    </location>
</feature>
<dbReference type="SUPFAM" id="SSF52255">
    <property type="entry name" value="N5-CAIR mutase (phosphoribosylaminoimidazole carboxylase, PurE)"/>
    <property type="match status" value="1"/>
</dbReference>
<reference evidence="2" key="1">
    <citation type="submission" date="2020-12" db="EMBL/GenBank/DDBJ databases">
        <title>Taurinivorans muris gen. nov., sp. nov., fundamental and realized metabolic niche of a ubiquitous sulfidogenic bacterium in the murine intestine.</title>
        <authorList>
            <person name="Ye H."/>
            <person name="Hanson B.T."/>
            <person name="Loy A."/>
        </authorList>
    </citation>
    <scope>NUCLEOTIDE SEQUENCE</scope>
    <source>
        <strain evidence="2">LT0009</strain>
    </source>
</reference>
<dbReference type="EMBL" id="CP065938">
    <property type="protein sequence ID" value="UWX05515.1"/>
    <property type="molecule type" value="Genomic_DNA"/>
</dbReference>
<dbReference type="RefSeq" id="WP_334315098.1">
    <property type="nucleotide sequence ID" value="NZ_CP065938.1"/>
</dbReference>
<name>A0ABY5Y0F4_9BACT</name>
<accession>A0ABY5Y0F4</accession>